<name>C2BFC9_9FIRM</name>
<comment type="caution">
    <text evidence="1">The sequence shown here is derived from an EMBL/GenBank/DDBJ whole genome shotgun (WGS) entry which is preliminary data.</text>
</comment>
<dbReference type="HOGENOM" id="CLU_200202_0_0_9"/>
<reference evidence="1 2" key="1">
    <citation type="submission" date="2008-10" db="EMBL/GenBank/DDBJ databases">
        <authorList>
            <person name="Qin X."/>
            <person name="Bachman B."/>
            <person name="Battles P."/>
            <person name="Bell A."/>
            <person name="Bess C."/>
            <person name="Bickham C."/>
            <person name="Chaboub L."/>
            <person name="Chen D."/>
            <person name="Coyle M."/>
            <person name="Deiros D.R."/>
            <person name="Dinh H."/>
            <person name="Forbes L."/>
            <person name="Fowler G."/>
            <person name="Francisco L."/>
            <person name="Fu Q."/>
            <person name="Gubbala S."/>
            <person name="Hale W."/>
            <person name="Han Y."/>
            <person name="Hemphill L."/>
            <person name="Highlander S.K."/>
            <person name="Hirani K."/>
            <person name="Hogues M."/>
            <person name="Jackson L."/>
            <person name="Jakkamsetti A."/>
            <person name="Javaid M."/>
            <person name="Jiang H."/>
            <person name="Korchina V."/>
            <person name="Kovar C."/>
            <person name="Lara F."/>
            <person name="Lee S."/>
            <person name="Mata R."/>
            <person name="Mathew T."/>
            <person name="Moen C."/>
            <person name="Morales K."/>
            <person name="Munidasa M."/>
            <person name="Nazareth L."/>
            <person name="Ngo R."/>
            <person name="Nguyen L."/>
            <person name="Okwuonu G."/>
            <person name="Ongeri F."/>
            <person name="Patil S."/>
            <person name="Petrosino J."/>
            <person name="Pham C."/>
            <person name="Pham P."/>
            <person name="Pu L.-L."/>
            <person name="Puazo M."/>
            <person name="Raj R."/>
            <person name="Reid J."/>
            <person name="Rouhana J."/>
            <person name="Saada N."/>
            <person name="Shang Y."/>
            <person name="Simmons D."/>
            <person name="Thornton R."/>
            <person name="Warren J."/>
            <person name="Weissenberger G."/>
            <person name="Zhang J."/>
            <person name="Zhang L."/>
            <person name="Zhou C."/>
            <person name="Zhu D."/>
            <person name="Muzny D."/>
            <person name="Worley K."/>
            <person name="Gibbs R."/>
        </authorList>
    </citation>
    <scope>NUCLEOTIDE SEQUENCE [LARGE SCALE GENOMIC DNA]</scope>
    <source>
        <strain evidence="1 2">ATCC 51172</strain>
    </source>
</reference>
<evidence type="ECO:0000313" key="2">
    <source>
        <dbReference type="Proteomes" id="UP000005984"/>
    </source>
</evidence>
<sequence>MTFSLLKKACPKGKLLYPHSAQGAARGCSREGFKGRRVRDPAEGPLGLPFERRGHVNDLNYF</sequence>
<evidence type="ECO:0000313" key="1">
    <source>
        <dbReference type="EMBL" id="EEI86415.1"/>
    </source>
</evidence>
<keyword evidence="2" id="KW-1185">Reference proteome</keyword>
<gene>
    <name evidence="1" type="ORF">HMPREF0072_1049</name>
</gene>
<dbReference type="Proteomes" id="UP000005984">
    <property type="component" value="Unassembled WGS sequence"/>
</dbReference>
<dbReference type="EMBL" id="ABYO01000194">
    <property type="protein sequence ID" value="EEI86415.1"/>
    <property type="molecule type" value="Genomic_DNA"/>
</dbReference>
<dbReference type="AlphaFoldDB" id="C2BFC9"/>
<accession>C2BFC9</accession>
<proteinExistence type="predicted"/>
<protein>
    <submittedName>
        <fullName evidence="1">Uncharacterized protein</fullName>
    </submittedName>
</protein>
<organism evidence="1 2">
    <name type="scientific">Anaerococcus lactolyticus ATCC 51172</name>
    <dbReference type="NCBI Taxonomy" id="525254"/>
    <lineage>
        <taxon>Bacteria</taxon>
        <taxon>Bacillati</taxon>
        <taxon>Bacillota</taxon>
        <taxon>Tissierellia</taxon>
        <taxon>Tissierellales</taxon>
        <taxon>Peptoniphilaceae</taxon>
        <taxon>Anaerococcus</taxon>
    </lineage>
</organism>